<keyword evidence="14" id="KW-0282">Flagellum</keyword>
<reference evidence="14" key="1">
    <citation type="submission" date="2020-12" db="EMBL/GenBank/DDBJ databases">
        <authorList>
            <person name="Huq M.A."/>
        </authorList>
    </citation>
    <scope>NUCLEOTIDE SEQUENCE</scope>
    <source>
        <strain evidence="14">MAHUQ-46</strain>
    </source>
</reference>
<evidence type="ECO:0000256" key="9">
    <source>
        <dbReference type="PIRNR" id="PIRNR004862"/>
    </source>
</evidence>
<comment type="similarity">
    <text evidence="3 9">Belongs to the FliF family.</text>
</comment>
<evidence type="ECO:0000256" key="11">
    <source>
        <dbReference type="SAM" id="Phobius"/>
    </source>
</evidence>
<feature type="transmembrane region" description="Helical" evidence="11">
    <location>
        <begin position="439"/>
        <end position="460"/>
    </location>
</feature>
<evidence type="ECO:0000256" key="7">
    <source>
        <dbReference type="ARBA" id="ARBA00023136"/>
    </source>
</evidence>
<keyword evidence="5 11" id="KW-0812">Transmembrane</keyword>
<keyword evidence="8 9" id="KW-0975">Bacterial flagellum</keyword>
<dbReference type="GO" id="GO:0005886">
    <property type="term" value="C:plasma membrane"/>
    <property type="evidence" value="ECO:0007669"/>
    <property type="project" value="UniProtKB-SubCell"/>
</dbReference>
<sequence>MNEKVTQYRDRITQYWKQLSRTRRMLFGATFGFFIISIVLLVLIFSRTEYELVFQDLDAADAASITQYLESNKIEYKLGSGGTTISVPAASAAKVRVDIGSQGLVQNGSIGFDAFGQGSSAFGRTDNEFNVMYRNALNGEIQRMLNSMQGIQKSNVLINLPEESVFINANGKEPSSASVVLTFKPGYRPTQEAIDGYYNLVKTAIPNLAIEDITISSQQSELFASSKLTGNGMVAQPVDTQFQIERKFKEEVRKSIKEFLGRFYGADKVVISVAATLNFDQKNSTQTLVQPLENNDNRGIIISETESSRSSTGADAPAGGVVGTGETDVPGYQGTDGRTSSSDEASRTTNYDISRITNNIVSGPFVVKDLSVSVGIEAAQLTDEQRQEISNYLIPFVRAQLSDSGQNINDDVLMAKKVSIFAQSYVGSEETTAASGLSWPWLAGIGLAALLVGGGVVYLINRRRNQVNFEEEELLEQPKVEYPTIDLDIETNESQVRKQLEQLAKRKPEEFVNLLRTWLVDE</sequence>
<comment type="function">
    <text evidence="9">The M ring may be actively involved in energy transduction.</text>
</comment>
<dbReference type="Gene3D" id="3.30.300.30">
    <property type="match status" value="1"/>
</dbReference>
<keyword evidence="4" id="KW-1003">Cell membrane</keyword>
<feature type="domain" description="Flagellar M-ring N-terminal" evidence="12">
    <location>
        <begin position="46"/>
        <end position="223"/>
    </location>
</feature>
<organism evidence="14 15">
    <name type="scientific">Paenibacillus roseus</name>
    <dbReference type="NCBI Taxonomy" id="2798579"/>
    <lineage>
        <taxon>Bacteria</taxon>
        <taxon>Bacillati</taxon>
        <taxon>Bacillota</taxon>
        <taxon>Bacilli</taxon>
        <taxon>Bacillales</taxon>
        <taxon>Paenibacillaceae</taxon>
        <taxon>Paenibacillus</taxon>
    </lineage>
</organism>
<feature type="compositionally biased region" description="Low complexity" evidence="10">
    <location>
        <begin position="304"/>
        <end position="313"/>
    </location>
</feature>
<evidence type="ECO:0000256" key="3">
    <source>
        <dbReference type="ARBA" id="ARBA00007971"/>
    </source>
</evidence>
<dbReference type="PIRSF" id="PIRSF004862">
    <property type="entry name" value="FliF"/>
    <property type="match status" value="1"/>
</dbReference>
<dbReference type="GO" id="GO:0003774">
    <property type="term" value="F:cytoskeletal motor activity"/>
    <property type="evidence" value="ECO:0007669"/>
    <property type="project" value="InterPro"/>
</dbReference>
<dbReference type="InterPro" id="IPR043427">
    <property type="entry name" value="YscJ/FliF"/>
</dbReference>
<dbReference type="Pfam" id="PF08345">
    <property type="entry name" value="YscJ_FliF_C"/>
    <property type="match status" value="1"/>
</dbReference>
<dbReference type="PANTHER" id="PTHR30046">
    <property type="entry name" value="FLAGELLAR M-RING PROTEIN"/>
    <property type="match status" value="1"/>
</dbReference>
<dbReference type="PANTHER" id="PTHR30046:SF0">
    <property type="entry name" value="FLAGELLAR M-RING PROTEIN"/>
    <property type="match status" value="1"/>
</dbReference>
<evidence type="ECO:0000256" key="8">
    <source>
        <dbReference type="ARBA" id="ARBA00023143"/>
    </source>
</evidence>
<keyword evidence="15" id="KW-1185">Reference proteome</keyword>
<feature type="region of interest" description="Disordered" evidence="10">
    <location>
        <begin position="304"/>
        <end position="347"/>
    </location>
</feature>
<dbReference type="InterPro" id="IPR000067">
    <property type="entry name" value="FlgMring_FliF"/>
</dbReference>
<feature type="domain" description="Flagellar M-ring C-terminal" evidence="13">
    <location>
        <begin position="260"/>
        <end position="391"/>
    </location>
</feature>
<keyword evidence="14" id="KW-0969">Cilium</keyword>
<feature type="compositionally biased region" description="Polar residues" evidence="10">
    <location>
        <begin position="336"/>
        <end position="347"/>
    </location>
</feature>
<dbReference type="EMBL" id="JAELUP010000103">
    <property type="protein sequence ID" value="MBJ6363375.1"/>
    <property type="molecule type" value="Genomic_DNA"/>
</dbReference>
<evidence type="ECO:0000256" key="1">
    <source>
        <dbReference type="ARBA" id="ARBA00004117"/>
    </source>
</evidence>
<evidence type="ECO:0000256" key="2">
    <source>
        <dbReference type="ARBA" id="ARBA00004651"/>
    </source>
</evidence>
<evidence type="ECO:0000313" key="14">
    <source>
        <dbReference type="EMBL" id="MBJ6363375.1"/>
    </source>
</evidence>
<dbReference type="PRINTS" id="PR01009">
    <property type="entry name" value="FLGMRINGFLIF"/>
</dbReference>
<keyword evidence="14" id="KW-0966">Cell projection</keyword>
<evidence type="ECO:0000259" key="13">
    <source>
        <dbReference type="Pfam" id="PF08345"/>
    </source>
</evidence>
<evidence type="ECO:0000313" key="15">
    <source>
        <dbReference type="Proteomes" id="UP000640274"/>
    </source>
</evidence>
<dbReference type="Pfam" id="PF01514">
    <property type="entry name" value="YscJ_FliF"/>
    <property type="match status" value="1"/>
</dbReference>
<evidence type="ECO:0000259" key="12">
    <source>
        <dbReference type="Pfam" id="PF01514"/>
    </source>
</evidence>
<evidence type="ECO:0000256" key="5">
    <source>
        <dbReference type="ARBA" id="ARBA00022692"/>
    </source>
</evidence>
<feature type="transmembrane region" description="Helical" evidence="11">
    <location>
        <begin position="25"/>
        <end position="45"/>
    </location>
</feature>
<accession>A0A934J5R7</accession>
<evidence type="ECO:0000256" key="4">
    <source>
        <dbReference type="ARBA" id="ARBA00022475"/>
    </source>
</evidence>
<dbReference type="GO" id="GO:0009431">
    <property type="term" value="C:bacterial-type flagellum basal body, MS ring"/>
    <property type="evidence" value="ECO:0007669"/>
    <property type="project" value="InterPro"/>
</dbReference>
<dbReference type="RefSeq" id="WP_199020922.1">
    <property type="nucleotide sequence ID" value="NZ_JAELUP010000103.1"/>
</dbReference>
<protein>
    <recommendedName>
        <fullName evidence="9">Flagellar M-ring protein</fullName>
    </recommendedName>
</protein>
<dbReference type="Proteomes" id="UP000640274">
    <property type="component" value="Unassembled WGS sequence"/>
</dbReference>
<dbReference type="GO" id="GO:0071973">
    <property type="term" value="P:bacterial-type flagellum-dependent cell motility"/>
    <property type="evidence" value="ECO:0007669"/>
    <property type="project" value="InterPro"/>
</dbReference>
<dbReference type="NCBIfam" id="TIGR00206">
    <property type="entry name" value="fliF"/>
    <property type="match status" value="1"/>
</dbReference>
<dbReference type="AlphaFoldDB" id="A0A934J5R7"/>
<keyword evidence="7 11" id="KW-0472">Membrane</keyword>
<evidence type="ECO:0000256" key="10">
    <source>
        <dbReference type="SAM" id="MobiDB-lite"/>
    </source>
</evidence>
<dbReference type="InterPro" id="IPR013556">
    <property type="entry name" value="Flag_M-ring_C"/>
</dbReference>
<proteinExistence type="inferred from homology"/>
<dbReference type="InterPro" id="IPR045851">
    <property type="entry name" value="AMP-bd_C_sf"/>
</dbReference>
<comment type="subcellular location">
    <subcellularLocation>
        <location evidence="1 9">Bacterial flagellum basal body</location>
    </subcellularLocation>
    <subcellularLocation>
        <location evidence="2">Cell membrane</location>
        <topology evidence="2">Multi-pass membrane protein</topology>
    </subcellularLocation>
</comment>
<dbReference type="InterPro" id="IPR006182">
    <property type="entry name" value="FliF_N_dom"/>
</dbReference>
<keyword evidence="6 11" id="KW-1133">Transmembrane helix</keyword>
<evidence type="ECO:0000256" key="6">
    <source>
        <dbReference type="ARBA" id="ARBA00022989"/>
    </source>
</evidence>
<gene>
    <name evidence="14" type="primary">fliF</name>
    <name evidence="14" type="ORF">JFN88_19405</name>
</gene>
<comment type="caution">
    <text evidence="14">The sequence shown here is derived from an EMBL/GenBank/DDBJ whole genome shotgun (WGS) entry which is preliminary data.</text>
</comment>
<name>A0A934J5R7_9BACL</name>